<evidence type="ECO:0000313" key="2">
    <source>
        <dbReference type="Proteomes" id="UP000254792"/>
    </source>
</evidence>
<dbReference type="KEGG" id="salx:SALLE_v1c04920"/>
<accession>A0A345Z3I7</accession>
<proteinExistence type="predicted"/>
<reference evidence="1 2" key="1">
    <citation type="submission" date="2018-07" db="EMBL/GenBank/DDBJ databases">
        <title>Complete genome sequence of Spiroplasma alleghenense PLHS-1 (ATCC 51752).</title>
        <authorList>
            <person name="Chou L."/>
            <person name="Lee T.-Y."/>
            <person name="Tsai Y.-M."/>
            <person name="Kuo C.-H."/>
        </authorList>
    </citation>
    <scope>NUCLEOTIDE SEQUENCE [LARGE SCALE GENOMIC DNA]</scope>
    <source>
        <strain evidence="1 2">PLHS-1</strain>
    </source>
</reference>
<gene>
    <name evidence="1" type="ORF">SALLE_v1c04920</name>
</gene>
<protein>
    <submittedName>
        <fullName evidence="1">Uncharacterized protein</fullName>
    </submittedName>
</protein>
<dbReference type="EMBL" id="CP031376">
    <property type="protein sequence ID" value="AXK51166.1"/>
    <property type="molecule type" value="Genomic_DNA"/>
</dbReference>
<dbReference type="RefSeq" id="WP_115558077.1">
    <property type="nucleotide sequence ID" value="NZ_CP031376.1"/>
</dbReference>
<organism evidence="1 2">
    <name type="scientific">Spiroplasma alleghenense</name>
    <dbReference type="NCBI Taxonomy" id="216931"/>
    <lineage>
        <taxon>Bacteria</taxon>
        <taxon>Bacillati</taxon>
        <taxon>Mycoplasmatota</taxon>
        <taxon>Mollicutes</taxon>
        <taxon>Entomoplasmatales</taxon>
        <taxon>Spiroplasmataceae</taxon>
        <taxon>Spiroplasma</taxon>
    </lineage>
</organism>
<sequence>MSYYFKHNYVFTDHGLQRACERLNLNKENMFEAKEHCMKLIDKSTYEFHTTNHIYIRVGKTEIFFVINKLQNLIITVTKMSVAKQLEVIDKDL</sequence>
<dbReference type="AlphaFoldDB" id="A0A345Z3I7"/>
<dbReference type="Proteomes" id="UP000254792">
    <property type="component" value="Chromosome"/>
</dbReference>
<name>A0A345Z3I7_9MOLU</name>
<evidence type="ECO:0000313" key="1">
    <source>
        <dbReference type="EMBL" id="AXK51166.1"/>
    </source>
</evidence>
<dbReference type="OrthoDB" id="398931at2"/>
<keyword evidence="2" id="KW-1185">Reference proteome</keyword>